<evidence type="ECO:0000313" key="3">
    <source>
        <dbReference type="Proteomes" id="UP001562425"/>
    </source>
</evidence>
<feature type="compositionally biased region" description="Basic residues" evidence="1">
    <location>
        <begin position="118"/>
        <end position="128"/>
    </location>
</feature>
<accession>A0ABD1DTA4</accession>
<feature type="non-terminal residue" evidence="2">
    <location>
        <position position="307"/>
    </location>
</feature>
<dbReference type="Proteomes" id="UP001562425">
    <property type="component" value="Unassembled WGS sequence"/>
</dbReference>
<proteinExistence type="predicted"/>
<organism evidence="2 3">
    <name type="scientific">Culex pipiens pipiens</name>
    <name type="common">Northern house mosquito</name>
    <dbReference type="NCBI Taxonomy" id="38569"/>
    <lineage>
        <taxon>Eukaryota</taxon>
        <taxon>Metazoa</taxon>
        <taxon>Ecdysozoa</taxon>
        <taxon>Arthropoda</taxon>
        <taxon>Hexapoda</taxon>
        <taxon>Insecta</taxon>
        <taxon>Pterygota</taxon>
        <taxon>Neoptera</taxon>
        <taxon>Endopterygota</taxon>
        <taxon>Diptera</taxon>
        <taxon>Nematocera</taxon>
        <taxon>Culicoidea</taxon>
        <taxon>Culicidae</taxon>
        <taxon>Culicinae</taxon>
        <taxon>Culicini</taxon>
        <taxon>Culex</taxon>
        <taxon>Culex</taxon>
    </lineage>
</organism>
<comment type="caution">
    <text evidence="2">The sequence shown here is derived from an EMBL/GenBank/DDBJ whole genome shotgun (WGS) entry which is preliminary data.</text>
</comment>
<feature type="compositionally biased region" description="Acidic residues" evidence="1">
    <location>
        <begin position="132"/>
        <end position="144"/>
    </location>
</feature>
<reference evidence="2 3" key="1">
    <citation type="submission" date="2024-05" db="EMBL/GenBank/DDBJ databases">
        <title>Culex pipiens pipiens assembly and annotation.</title>
        <authorList>
            <person name="Alout H."/>
            <person name="Durand T."/>
        </authorList>
    </citation>
    <scope>NUCLEOTIDE SEQUENCE [LARGE SCALE GENOMIC DNA]</scope>
    <source>
        <strain evidence="2">HA-2024</strain>
        <tissue evidence="2">Whole body</tissue>
    </source>
</reference>
<name>A0ABD1DTA4_CULPP</name>
<evidence type="ECO:0000256" key="1">
    <source>
        <dbReference type="SAM" id="MobiDB-lite"/>
    </source>
</evidence>
<dbReference type="EMBL" id="JBEHCU010002221">
    <property type="protein sequence ID" value="KAL1403001.1"/>
    <property type="molecule type" value="Genomic_DNA"/>
</dbReference>
<keyword evidence="3" id="KW-1185">Reference proteome</keyword>
<feature type="compositionally biased region" description="Basic and acidic residues" evidence="1">
    <location>
        <begin position="187"/>
        <end position="198"/>
    </location>
</feature>
<feature type="compositionally biased region" description="Basic and acidic residues" evidence="1">
    <location>
        <begin position="155"/>
        <end position="164"/>
    </location>
</feature>
<gene>
    <name evidence="2" type="ORF">pipiens_020523</name>
</gene>
<dbReference type="AlphaFoldDB" id="A0ABD1DTA4"/>
<feature type="region of interest" description="Disordered" evidence="1">
    <location>
        <begin position="91"/>
        <end position="213"/>
    </location>
</feature>
<protein>
    <submittedName>
        <fullName evidence="2">Uncharacterized protein</fullName>
    </submittedName>
</protein>
<sequence>MTVVGGLFGRKDYPELEGKLARLYRVAFTRQQALHLGINNNTLHGGRQSSSSSSSLASARTMKLLAKRRAKRRALYDGGVGLRISDGHRQEVSDVSRGGGGRNVLVNEHVQTYEQQFRRRRRRKKLHKRDADDDGSSGEEDEDDGQKVVVVSERGLTEDRDEHMQQLQRTPGDGDDAPPNQQDDFTEDQRAQTQDRIDGGTGPLTRNYDKDAYSSSGKRRVRILIHNTSHLREDDDNDEDLPASMTVDSPRSNQLLNQTEIIYSVFVGGQPVLATTAAEDMKLMSQEEVEHVMEAMVYLKADRTYCS</sequence>
<evidence type="ECO:0000313" key="2">
    <source>
        <dbReference type="EMBL" id="KAL1403001.1"/>
    </source>
</evidence>
<feature type="region of interest" description="Disordered" evidence="1">
    <location>
        <begin position="39"/>
        <end position="60"/>
    </location>
</feature>